<accession>A0A1S3HBQ0</accession>
<name>A0A1S3HBQ0_LINAN</name>
<dbReference type="RefSeq" id="XP_013382951.1">
    <property type="nucleotide sequence ID" value="XM_013527497.1"/>
</dbReference>
<feature type="transmembrane region" description="Helical" evidence="1">
    <location>
        <begin position="219"/>
        <end position="238"/>
    </location>
</feature>
<keyword evidence="2" id="KW-1185">Reference proteome</keyword>
<keyword evidence="1" id="KW-0472">Membrane</keyword>
<feature type="transmembrane region" description="Helical" evidence="1">
    <location>
        <begin position="83"/>
        <end position="101"/>
    </location>
</feature>
<dbReference type="Proteomes" id="UP000085678">
    <property type="component" value="Unplaced"/>
</dbReference>
<keyword evidence="1" id="KW-1133">Transmembrane helix</keyword>
<dbReference type="KEGG" id="lak:106153522"/>
<keyword evidence="1" id="KW-0812">Transmembrane</keyword>
<dbReference type="InParanoid" id="A0A1S3HBQ0"/>
<dbReference type="AlphaFoldDB" id="A0A1S3HBQ0"/>
<proteinExistence type="predicted"/>
<protein>
    <submittedName>
        <fullName evidence="3">Uncharacterized protein LOC106153522</fullName>
    </submittedName>
</protein>
<gene>
    <name evidence="3" type="primary">LOC106153522</name>
</gene>
<organism evidence="2 3">
    <name type="scientific">Lingula anatina</name>
    <name type="common">Brachiopod</name>
    <name type="synonym">Lingula unguis</name>
    <dbReference type="NCBI Taxonomy" id="7574"/>
    <lineage>
        <taxon>Eukaryota</taxon>
        <taxon>Metazoa</taxon>
        <taxon>Spiralia</taxon>
        <taxon>Lophotrochozoa</taxon>
        <taxon>Brachiopoda</taxon>
        <taxon>Linguliformea</taxon>
        <taxon>Lingulata</taxon>
        <taxon>Lingulida</taxon>
        <taxon>Linguloidea</taxon>
        <taxon>Lingulidae</taxon>
        <taxon>Lingula</taxon>
    </lineage>
</organism>
<evidence type="ECO:0000313" key="3">
    <source>
        <dbReference type="RefSeq" id="XP_013382951.1"/>
    </source>
</evidence>
<reference evidence="3" key="1">
    <citation type="submission" date="2025-08" db="UniProtKB">
        <authorList>
            <consortium name="RefSeq"/>
        </authorList>
    </citation>
    <scope>IDENTIFICATION</scope>
    <source>
        <tissue evidence="3">Gonads</tissue>
    </source>
</reference>
<sequence>MAHPTGGAAIHTRATTATSIHIEETSKSVSLASGPYNQHNFAVFNARRAKADNNESKPNFIKILPWGGRSNDEGCMDGCCGKMTWYAVVAFPLAVTLFGWWTRGSLMPYLFMFGLCLLLTWHIAAMVIIKVNQSRFESNDAWYLIKLDTNDSIDGSVNGFFKITARQANHITFSGVAVNQEQINMLQYQLLHNHEAEIDVMLYNWTYQTRRFSVPFRSIFLVSILYIGSLVLHGMYFINAHSDQNGY</sequence>
<dbReference type="GeneID" id="106153522"/>
<evidence type="ECO:0000256" key="1">
    <source>
        <dbReference type="SAM" id="Phobius"/>
    </source>
</evidence>
<feature type="transmembrane region" description="Helical" evidence="1">
    <location>
        <begin position="107"/>
        <end position="129"/>
    </location>
</feature>
<evidence type="ECO:0000313" key="2">
    <source>
        <dbReference type="Proteomes" id="UP000085678"/>
    </source>
</evidence>